<name>A0AAE0WH16_9PEZI</name>
<dbReference type="Proteomes" id="UP001274830">
    <property type="component" value="Unassembled WGS sequence"/>
</dbReference>
<evidence type="ECO:0000313" key="3">
    <source>
        <dbReference type="Proteomes" id="UP001274830"/>
    </source>
</evidence>
<accession>A0AAE0WH16</accession>
<feature type="signal peptide" evidence="1">
    <location>
        <begin position="1"/>
        <end position="18"/>
    </location>
</feature>
<protein>
    <submittedName>
        <fullName evidence="2">Uncharacterized protein</fullName>
    </submittedName>
</protein>
<dbReference type="EMBL" id="JAUTXT010000066">
    <property type="protein sequence ID" value="KAK3669952.1"/>
    <property type="molecule type" value="Genomic_DNA"/>
</dbReference>
<evidence type="ECO:0000313" key="2">
    <source>
        <dbReference type="EMBL" id="KAK3669952.1"/>
    </source>
</evidence>
<feature type="chain" id="PRO_5041897845" evidence="1">
    <location>
        <begin position="19"/>
        <end position="229"/>
    </location>
</feature>
<reference evidence="2" key="1">
    <citation type="submission" date="2023-07" db="EMBL/GenBank/DDBJ databases">
        <title>Black Yeasts Isolated from many extreme environments.</title>
        <authorList>
            <person name="Coleine C."/>
            <person name="Stajich J.E."/>
            <person name="Selbmann L."/>
        </authorList>
    </citation>
    <scope>NUCLEOTIDE SEQUENCE</scope>
    <source>
        <strain evidence="2">CCFEE 5485</strain>
    </source>
</reference>
<keyword evidence="3" id="KW-1185">Reference proteome</keyword>
<organism evidence="2 3">
    <name type="scientific">Recurvomyces mirabilis</name>
    <dbReference type="NCBI Taxonomy" id="574656"/>
    <lineage>
        <taxon>Eukaryota</taxon>
        <taxon>Fungi</taxon>
        <taxon>Dikarya</taxon>
        <taxon>Ascomycota</taxon>
        <taxon>Pezizomycotina</taxon>
        <taxon>Dothideomycetes</taxon>
        <taxon>Dothideomycetidae</taxon>
        <taxon>Mycosphaerellales</taxon>
        <taxon>Teratosphaeriaceae</taxon>
        <taxon>Recurvomyces</taxon>
    </lineage>
</organism>
<comment type="caution">
    <text evidence="2">The sequence shown here is derived from an EMBL/GenBank/DDBJ whole genome shotgun (WGS) entry which is preliminary data.</text>
</comment>
<gene>
    <name evidence="2" type="ORF">LTR78_010124</name>
</gene>
<proteinExistence type="predicted"/>
<dbReference type="AlphaFoldDB" id="A0AAE0WH16"/>
<sequence length="229" mass="24197">MYTQLALATFGLVASAAALPVAGNDKPSGSWPAQNGAEVVSYTAKFDNVEAGLVGSLPVRPVTPLGVYDDLFFNLNVINVGTGLTGVKPQSAPNVVTYDAIFQATEGVPSIYADYDDSIAESFRLKELYFGCVITNVETAASVANDCTVTVTGYRNEEQVASQDIVFKTGGLLGQAVTATMDKAEFGSDFANLDKVEFATDGLQQAVDAVLIDNVSYEVTLKQGMSQSY</sequence>
<keyword evidence="1" id="KW-0732">Signal</keyword>
<evidence type="ECO:0000256" key="1">
    <source>
        <dbReference type="SAM" id="SignalP"/>
    </source>
</evidence>